<evidence type="ECO:0000313" key="2">
    <source>
        <dbReference type="EMBL" id="KZD71915.1"/>
    </source>
</evidence>
<dbReference type="Gene3D" id="3.30.70.2660">
    <property type="match status" value="1"/>
</dbReference>
<comment type="caution">
    <text evidence="2">The sequence shown here is derived from an EMBL/GenBank/DDBJ whole genome shotgun (WGS) entry which is preliminary data.</text>
</comment>
<dbReference type="GO" id="GO:0051607">
    <property type="term" value="P:defense response to virus"/>
    <property type="evidence" value="ECO:0007669"/>
    <property type="project" value="UniProtKB-KW"/>
</dbReference>
<dbReference type="Pfam" id="PF09704">
    <property type="entry name" value="Cas_Cas5d"/>
    <property type="match status" value="1"/>
</dbReference>
<proteinExistence type="predicted"/>
<dbReference type="GO" id="GO:0043571">
    <property type="term" value="P:maintenance of CRISPR repeat elements"/>
    <property type="evidence" value="ECO:0007669"/>
    <property type="project" value="InterPro"/>
</dbReference>
<organism evidence="2 3">
    <name type="scientific">Bacillus cereus</name>
    <dbReference type="NCBI Taxonomy" id="1396"/>
    <lineage>
        <taxon>Bacteria</taxon>
        <taxon>Bacillati</taxon>
        <taxon>Bacillota</taxon>
        <taxon>Bacilli</taxon>
        <taxon>Bacillales</taxon>
        <taxon>Bacillaceae</taxon>
        <taxon>Bacillus</taxon>
        <taxon>Bacillus cereus group</taxon>
    </lineage>
</organism>
<dbReference type="NCBIfam" id="TIGR01895">
    <property type="entry name" value="cas_Cas5t"/>
    <property type="match status" value="1"/>
</dbReference>
<dbReference type="RefSeq" id="WP_063259610.1">
    <property type="nucleotide sequence ID" value="NZ_LJKE01000015.1"/>
</dbReference>
<name>A0A161SWA3_BACCE</name>
<sequence length="216" mass="25341">MKTLKVRLNQESASYTKPFAFKVGETYPLPPYSTLIGFLHRAGGFTSYNEMKVSVQGEYESKFSDYRTTYLYKKKETTFMPLHVHYLYNVQLVIHIAASEDVLEKLFDALKYPRSFLSLGRREDIVRIDEVKWVETRKTDEDITTEYDMYLPVSSVDEEDRELFKQAKYRLNTTYQIIDDQRVWDTESVWYVSKGTLLNTEEVTIDDDGDLVLLNG</sequence>
<reference evidence="2 3" key="1">
    <citation type="submission" date="2015-09" db="EMBL/GenBank/DDBJ databases">
        <title>Bacillus cereus food isolates.</title>
        <authorList>
            <person name="Boekhorst J."/>
        </authorList>
    </citation>
    <scope>NUCLEOTIDE SEQUENCE [LARGE SCALE GENOMIC DNA]</scope>
    <source>
        <strain evidence="2 3">B4088</strain>
    </source>
</reference>
<gene>
    <name evidence="2" type="ORF">B4088_0376</name>
</gene>
<accession>A0A161SWA3</accession>
<evidence type="ECO:0000313" key="3">
    <source>
        <dbReference type="Proteomes" id="UP000076482"/>
    </source>
</evidence>
<dbReference type="NCBIfam" id="TIGR02593">
    <property type="entry name" value="CRISPR_cas5"/>
    <property type="match status" value="1"/>
</dbReference>
<dbReference type="InterPro" id="IPR013422">
    <property type="entry name" value="CRISPR-assoc_prot_Cas5_N"/>
</dbReference>
<dbReference type="AlphaFoldDB" id="A0A161SWA3"/>
<dbReference type="InterPro" id="IPR021124">
    <property type="entry name" value="CRISPR-assoc_prot_Cas5"/>
</dbReference>
<keyword evidence="1" id="KW-0051">Antiviral defense</keyword>
<dbReference type="PATRIC" id="fig|1396.535.peg.4122"/>
<protein>
    <submittedName>
        <fullName evidence="2">CRISPR-associated protein</fullName>
    </submittedName>
</protein>
<evidence type="ECO:0000256" key="1">
    <source>
        <dbReference type="ARBA" id="ARBA00023118"/>
    </source>
</evidence>
<dbReference type="Proteomes" id="UP000076482">
    <property type="component" value="Unassembled WGS sequence"/>
</dbReference>
<dbReference type="EMBL" id="LJKE01000015">
    <property type="protein sequence ID" value="KZD71915.1"/>
    <property type="molecule type" value="Genomic_DNA"/>
</dbReference>
<dbReference type="InterPro" id="IPR013337">
    <property type="entry name" value="CRISPR-assoc_prot_Cas5_Tneap"/>
</dbReference>